<gene>
    <name evidence="2" type="ORF">PLEPLA_LOCUS46967</name>
</gene>
<dbReference type="Proteomes" id="UP001153269">
    <property type="component" value="Unassembled WGS sequence"/>
</dbReference>
<feature type="compositionally biased region" description="Polar residues" evidence="1">
    <location>
        <begin position="269"/>
        <end position="280"/>
    </location>
</feature>
<evidence type="ECO:0000256" key="1">
    <source>
        <dbReference type="SAM" id="MobiDB-lite"/>
    </source>
</evidence>
<accession>A0A9N7W2I3</accession>
<evidence type="ECO:0000313" key="3">
    <source>
        <dbReference type="Proteomes" id="UP001153269"/>
    </source>
</evidence>
<dbReference type="EMBL" id="CADEAL010004419">
    <property type="protein sequence ID" value="CAB1459131.1"/>
    <property type="molecule type" value="Genomic_DNA"/>
</dbReference>
<feature type="compositionally biased region" description="Basic and acidic residues" evidence="1">
    <location>
        <begin position="240"/>
        <end position="249"/>
    </location>
</feature>
<organism evidence="2 3">
    <name type="scientific">Pleuronectes platessa</name>
    <name type="common">European plaice</name>
    <dbReference type="NCBI Taxonomy" id="8262"/>
    <lineage>
        <taxon>Eukaryota</taxon>
        <taxon>Metazoa</taxon>
        <taxon>Chordata</taxon>
        <taxon>Craniata</taxon>
        <taxon>Vertebrata</taxon>
        <taxon>Euteleostomi</taxon>
        <taxon>Actinopterygii</taxon>
        <taxon>Neopterygii</taxon>
        <taxon>Teleostei</taxon>
        <taxon>Neoteleostei</taxon>
        <taxon>Acanthomorphata</taxon>
        <taxon>Carangaria</taxon>
        <taxon>Pleuronectiformes</taxon>
        <taxon>Pleuronectoidei</taxon>
        <taxon>Pleuronectidae</taxon>
        <taxon>Pleuronectes</taxon>
    </lineage>
</organism>
<reference evidence="2" key="1">
    <citation type="submission" date="2020-03" db="EMBL/GenBank/DDBJ databases">
        <authorList>
            <person name="Weist P."/>
        </authorList>
    </citation>
    <scope>NUCLEOTIDE SEQUENCE</scope>
</reference>
<sequence length="400" mass="43463">MLDAMDVPSHARISSCRLNSPRTRLPVHDNLINLDHAMVRPGVFSHLDYIYTGALLRGDPTSPIPIWGLLAPSYSAACLTTPSRIPPVELYAHLAGSQGSFISASCQLGAFAITKECSPLCSISLEAHPSSAPSLIWQTSTRRARRSMRRSMPVPAFLEKWPRQPSSSLSTFSSYQSLPPISRLGNQGPDLPIPASTPEGGGKVHNLPLAREPPTADGDLRRARLGPLSSSPCAISPRASHLDNRRSYAAERQPATRSTTGYGRLNAETAGSSPGSNQNPCHHPPPETFDWSRRYLGILAESAWTRRQCTLANFRSYSARASPPYRHPCAPFRGGELRGMLWGISASTRGSEAMNFLQSQWCRGKALEASTAVHSCAQLPTHTANVMGQPCPRSPQEPHH</sequence>
<keyword evidence="3" id="KW-1185">Reference proteome</keyword>
<name>A0A9N7W2I3_PLEPL</name>
<dbReference type="AlphaFoldDB" id="A0A9N7W2I3"/>
<feature type="region of interest" description="Disordered" evidence="1">
    <location>
        <begin position="180"/>
        <end position="286"/>
    </location>
</feature>
<evidence type="ECO:0000313" key="2">
    <source>
        <dbReference type="EMBL" id="CAB1459131.1"/>
    </source>
</evidence>
<protein>
    <submittedName>
        <fullName evidence="2">Uncharacterized protein</fullName>
    </submittedName>
</protein>
<comment type="caution">
    <text evidence="2">The sequence shown here is derived from an EMBL/GenBank/DDBJ whole genome shotgun (WGS) entry which is preliminary data.</text>
</comment>
<proteinExistence type="predicted"/>